<dbReference type="Gene3D" id="3.40.50.1000">
    <property type="entry name" value="HAD superfamily/HAD-like"/>
    <property type="match status" value="1"/>
</dbReference>
<dbReference type="InterPro" id="IPR023198">
    <property type="entry name" value="PGP-like_dom2"/>
</dbReference>
<dbReference type="AlphaFoldDB" id="A0A4Q7PBQ9"/>
<dbReference type="RefSeq" id="WP_130276605.1">
    <property type="nucleotide sequence ID" value="NZ_SGXG01000001.1"/>
</dbReference>
<keyword evidence="1" id="KW-0378">Hydrolase</keyword>
<dbReference type="InterPro" id="IPR006439">
    <property type="entry name" value="HAD-SF_hydro_IA"/>
</dbReference>
<dbReference type="EMBL" id="SGXG01000001">
    <property type="protein sequence ID" value="RZS97763.1"/>
    <property type="molecule type" value="Genomic_DNA"/>
</dbReference>
<comment type="caution">
    <text evidence="1">The sequence shown here is derived from an EMBL/GenBank/DDBJ whole genome shotgun (WGS) entry which is preliminary data.</text>
</comment>
<dbReference type="PRINTS" id="PR00413">
    <property type="entry name" value="HADHALOGNASE"/>
</dbReference>
<dbReference type="SUPFAM" id="SSF56784">
    <property type="entry name" value="HAD-like"/>
    <property type="match status" value="1"/>
</dbReference>
<dbReference type="InterPro" id="IPR023214">
    <property type="entry name" value="HAD_sf"/>
</dbReference>
<dbReference type="Proteomes" id="UP000292209">
    <property type="component" value="Unassembled WGS sequence"/>
</dbReference>
<dbReference type="GO" id="GO:0016787">
    <property type="term" value="F:hydrolase activity"/>
    <property type="evidence" value="ECO:0007669"/>
    <property type="project" value="UniProtKB-KW"/>
</dbReference>
<gene>
    <name evidence="1" type="ORF">BC751_3390</name>
</gene>
<dbReference type="NCBIfam" id="TIGR01509">
    <property type="entry name" value="HAD-SF-IA-v3"/>
    <property type="match status" value="1"/>
</dbReference>
<dbReference type="CDD" id="cd02603">
    <property type="entry name" value="HAD_sEH-N_like"/>
    <property type="match status" value="1"/>
</dbReference>
<dbReference type="PANTHER" id="PTHR43611:SF3">
    <property type="entry name" value="FLAVIN MONONUCLEOTIDE HYDROLASE 1, CHLOROPLATIC"/>
    <property type="match status" value="1"/>
</dbReference>
<protein>
    <submittedName>
        <fullName evidence="1">Putative hydrolase of the HAD superfamily</fullName>
    </submittedName>
</protein>
<name>A0A4Q7PBQ9_9BACT</name>
<dbReference type="Gene3D" id="1.10.150.240">
    <property type="entry name" value="Putative phosphatase, domain 2"/>
    <property type="match status" value="1"/>
</dbReference>
<evidence type="ECO:0000313" key="2">
    <source>
        <dbReference type="Proteomes" id="UP000292209"/>
    </source>
</evidence>
<evidence type="ECO:0000313" key="1">
    <source>
        <dbReference type="EMBL" id="RZS97763.1"/>
    </source>
</evidence>
<dbReference type="PANTHER" id="PTHR43611">
    <property type="entry name" value="ALPHA-D-GLUCOSE 1-PHOSPHATE PHOSPHATASE"/>
    <property type="match status" value="1"/>
</dbReference>
<reference evidence="1 2" key="1">
    <citation type="submission" date="2019-02" db="EMBL/GenBank/DDBJ databases">
        <title>Genomic Encyclopedia of Archaeal and Bacterial Type Strains, Phase II (KMG-II): from individual species to whole genera.</title>
        <authorList>
            <person name="Goeker M."/>
        </authorList>
    </citation>
    <scope>NUCLEOTIDE SEQUENCE [LARGE SCALE GENOMIC DNA]</scope>
    <source>
        <strain evidence="1 2">DSM 21411</strain>
    </source>
</reference>
<dbReference type="InterPro" id="IPR036412">
    <property type="entry name" value="HAD-like_sf"/>
</dbReference>
<organism evidence="1 2">
    <name type="scientific">Cecembia calidifontis</name>
    <dbReference type="NCBI Taxonomy" id="1187080"/>
    <lineage>
        <taxon>Bacteria</taxon>
        <taxon>Pseudomonadati</taxon>
        <taxon>Bacteroidota</taxon>
        <taxon>Cytophagia</taxon>
        <taxon>Cytophagales</taxon>
        <taxon>Cyclobacteriaceae</taxon>
        <taxon>Cecembia</taxon>
    </lineage>
</organism>
<dbReference type="Pfam" id="PF00702">
    <property type="entry name" value="Hydrolase"/>
    <property type="match status" value="1"/>
</dbReference>
<proteinExistence type="predicted"/>
<accession>A0A4Q7PBQ9</accession>
<dbReference type="SFLD" id="SFLDG01129">
    <property type="entry name" value="C1.5:_HAD__Beta-PGM__Phosphata"/>
    <property type="match status" value="1"/>
</dbReference>
<dbReference type="SFLD" id="SFLDS00003">
    <property type="entry name" value="Haloacid_Dehalogenase"/>
    <property type="match status" value="1"/>
</dbReference>
<sequence>MRIPKNVDFFIFDLGNVIIDIDYDFSINELKKILPEAKHELTAKFFPSKFHKDYERGLISSEAFRNEIRSLYQENWSDAQIDHVWNSLLRDVPQERIDLLKQLKSNFGTAVLSNTNAIHIEKFNEILKEHTTEKTIFDLCHEIFLSHEMGLAKPDVAIYEAVLDKIKIPAHKVLFFDDLAANIEGAKKVGIQTHQITHPKGLVEFFGLHLL</sequence>
<dbReference type="OrthoDB" id="9797415at2"/>
<keyword evidence="2" id="KW-1185">Reference proteome</keyword>